<reference evidence="2 3" key="1">
    <citation type="submission" date="2013-02" db="EMBL/GenBank/DDBJ databases">
        <title>Draft Genome Sequence of Streptomyces afghaniensis, Which Produces Compounds of the Julimycin B-Complex.</title>
        <authorList>
            <person name="Gruening B.A."/>
            <person name="Praeg A."/>
            <person name="Erxleben A."/>
            <person name="Guenther S."/>
            <person name="Fiedler H.-P."/>
            <person name="Goodfellow M."/>
            <person name="Mueller M."/>
        </authorList>
    </citation>
    <scope>NUCLEOTIDE SEQUENCE [LARGE SCALE GENOMIC DNA]</scope>
    <source>
        <strain evidence="2 3">772</strain>
    </source>
</reference>
<name>S4NQL2_9ACTN</name>
<evidence type="ECO:0000259" key="1">
    <source>
        <dbReference type="Pfam" id="PF04126"/>
    </source>
</evidence>
<sequence length="131" mass="13769">MQTPTSLQIRISWPSGHLTASLDDTPTTQALAKALPFVSTARTWGKEVYFDTGVSVSRETGGAKEVVEPGTVAFWTDGAALALPYGATPISRGDECRLAGPCNVLGRLDGDPGLLATVRDGDPVRVELLDA</sequence>
<comment type="caution">
    <text evidence="2">The sequence shown here is derived from an EMBL/GenBank/DDBJ whole genome shotgun (WGS) entry which is preliminary data.</text>
</comment>
<dbReference type="AlphaFoldDB" id="S4NQL2"/>
<organism evidence="2 3">
    <name type="scientific">Streptomyces afghaniensis 772</name>
    <dbReference type="NCBI Taxonomy" id="1283301"/>
    <lineage>
        <taxon>Bacteria</taxon>
        <taxon>Bacillati</taxon>
        <taxon>Actinomycetota</taxon>
        <taxon>Actinomycetes</taxon>
        <taxon>Kitasatosporales</taxon>
        <taxon>Streptomycetaceae</taxon>
        <taxon>Streptomyces</taxon>
    </lineage>
</organism>
<dbReference type="EMBL" id="AOPY01001358">
    <property type="protein sequence ID" value="EPJ40734.1"/>
    <property type="molecule type" value="Genomic_DNA"/>
</dbReference>
<dbReference type="HOGENOM" id="CLU_144084_1_0_11"/>
<evidence type="ECO:0000313" key="2">
    <source>
        <dbReference type="EMBL" id="EPJ40734.1"/>
    </source>
</evidence>
<protein>
    <recommendedName>
        <fullName evidence="1">Cyclophilin TM1367-like domain-containing protein</fullName>
    </recommendedName>
</protein>
<dbReference type="SUPFAM" id="SSF50891">
    <property type="entry name" value="Cyclophilin-like"/>
    <property type="match status" value="1"/>
</dbReference>
<evidence type="ECO:0000313" key="3">
    <source>
        <dbReference type="Proteomes" id="UP000015001"/>
    </source>
</evidence>
<dbReference type="OrthoDB" id="7061637at2"/>
<proteinExistence type="predicted"/>
<dbReference type="RefSeq" id="WP_020271163.1">
    <property type="nucleotide sequence ID" value="NZ_KE354104.1"/>
</dbReference>
<keyword evidence="3" id="KW-1185">Reference proteome</keyword>
<dbReference type="Pfam" id="PF04126">
    <property type="entry name" value="Cyclophil_like"/>
    <property type="match status" value="1"/>
</dbReference>
<dbReference type="PATRIC" id="fig|1283301.3.peg.2155"/>
<dbReference type="InterPro" id="IPR029000">
    <property type="entry name" value="Cyclophilin-like_dom_sf"/>
</dbReference>
<accession>S4NQL2</accession>
<gene>
    <name evidence="2" type="ORF">STAFG_2184</name>
</gene>
<dbReference type="Proteomes" id="UP000015001">
    <property type="component" value="Unassembled WGS sequence"/>
</dbReference>
<dbReference type="InterPro" id="IPR025658">
    <property type="entry name" value="Cyclophilin_TM1367"/>
</dbReference>
<feature type="domain" description="Cyclophilin TM1367-like" evidence="1">
    <location>
        <begin position="8"/>
        <end position="127"/>
    </location>
</feature>
<dbReference type="Gene3D" id="2.40.100.20">
    <property type="match status" value="1"/>
</dbReference>